<reference evidence="4 5" key="1">
    <citation type="submission" date="2016-07" db="EMBL/GenBank/DDBJ databases">
        <title>Characterization of isolates of Eisenbergiella tayi derived from blood cultures, using whole genome sequencing.</title>
        <authorList>
            <person name="Burdz T."/>
            <person name="Wiebe D."/>
            <person name="Huynh C."/>
            <person name="Bernard K."/>
        </authorList>
    </citation>
    <scope>NUCLEOTIDE SEQUENCE [LARGE SCALE GENOMIC DNA]</scope>
    <source>
        <strain evidence="2 4">NML 110608</strain>
        <strain evidence="3 5">NML 120489</strain>
    </source>
</reference>
<evidence type="ECO:0000256" key="1">
    <source>
        <dbReference type="SAM" id="Phobius"/>
    </source>
</evidence>
<comment type="caution">
    <text evidence="2">The sequence shown here is derived from an EMBL/GenBank/DDBJ whole genome shotgun (WGS) entry which is preliminary data.</text>
</comment>
<keyword evidence="1" id="KW-1133">Transmembrane helix</keyword>
<evidence type="ECO:0000313" key="3">
    <source>
        <dbReference type="EMBL" id="ODM08175.1"/>
    </source>
</evidence>
<dbReference type="Proteomes" id="UP000095003">
    <property type="component" value="Unassembled WGS sequence"/>
</dbReference>
<evidence type="ECO:0000313" key="4">
    <source>
        <dbReference type="Proteomes" id="UP000094067"/>
    </source>
</evidence>
<dbReference type="EMBL" id="MCGH01000003">
    <property type="protein sequence ID" value="ODM03392.1"/>
    <property type="molecule type" value="Genomic_DNA"/>
</dbReference>
<protein>
    <submittedName>
        <fullName evidence="2">Uncharacterized protein</fullName>
    </submittedName>
</protein>
<evidence type="ECO:0000313" key="2">
    <source>
        <dbReference type="EMBL" id="ODM03392.1"/>
    </source>
</evidence>
<evidence type="ECO:0000313" key="5">
    <source>
        <dbReference type="Proteomes" id="UP000095003"/>
    </source>
</evidence>
<organism evidence="2 4">
    <name type="scientific">Eisenbergiella tayi</name>
    <dbReference type="NCBI Taxonomy" id="1432052"/>
    <lineage>
        <taxon>Bacteria</taxon>
        <taxon>Bacillati</taxon>
        <taxon>Bacillota</taxon>
        <taxon>Clostridia</taxon>
        <taxon>Lachnospirales</taxon>
        <taxon>Lachnospiraceae</taxon>
        <taxon>Eisenbergiella</taxon>
    </lineage>
</organism>
<keyword evidence="1" id="KW-0812">Transmembrane</keyword>
<gene>
    <name evidence="3" type="ORF">BEH84_05499</name>
    <name evidence="2" type="ORF">BEI61_04187</name>
</gene>
<name>A0A1E3A3N1_9FIRM</name>
<dbReference type="Proteomes" id="UP000094067">
    <property type="component" value="Unassembled WGS sequence"/>
</dbReference>
<dbReference type="AlphaFoldDB" id="A0A1E3A3N1"/>
<proteinExistence type="predicted"/>
<sequence>MTAGILIGAIIAIVCGKFLLTFITIYKNSFTIGKDS</sequence>
<feature type="transmembrane region" description="Helical" evidence="1">
    <location>
        <begin position="6"/>
        <end position="26"/>
    </location>
</feature>
<dbReference type="EMBL" id="MCGI01000006">
    <property type="protein sequence ID" value="ODM08175.1"/>
    <property type="molecule type" value="Genomic_DNA"/>
</dbReference>
<keyword evidence="1" id="KW-0472">Membrane</keyword>
<accession>A0A1E3A3N1</accession>